<evidence type="ECO:0000256" key="4">
    <source>
        <dbReference type="ARBA" id="ARBA00022741"/>
    </source>
</evidence>
<dbReference type="InterPro" id="IPR036412">
    <property type="entry name" value="HAD-like_sf"/>
</dbReference>
<evidence type="ECO:0000313" key="13">
    <source>
        <dbReference type="Proteomes" id="UP000827721"/>
    </source>
</evidence>
<dbReference type="InterPro" id="IPR044492">
    <property type="entry name" value="P_typ_ATPase_HD_dom"/>
</dbReference>
<evidence type="ECO:0000256" key="5">
    <source>
        <dbReference type="ARBA" id="ARBA00022837"/>
    </source>
</evidence>
<dbReference type="SUPFAM" id="SSF81665">
    <property type="entry name" value="Calcium ATPase, transmembrane domain M"/>
    <property type="match status" value="1"/>
</dbReference>
<accession>A0ABQ8HRA9</accession>
<dbReference type="SFLD" id="SFLDF00027">
    <property type="entry name" value="p-type_atpase"/>
    <property type="match status" value="1"/>
</dbReference>
<keyword evidence="4" id="KW-0547">Nucleotide-binding</keyword>
<feature type="transmembrane region" description="Helical" evidence="10">
    <location>
        <begin position="331"/>
        <end position="349"/>
    </location>
</feature>
<dbReference type="SUPFAM" id="SSF81660">
    <property type="entry name" value="Metal cation-transporting ATPase, ATP-binding domain N"/>
    <property type="match status" value="1"/>
</dbReference>
<feature type="transmembrane region" description="Helical" evidence="10">
    <location>
        <begin position="135"/>
        <end position="157"/>
    </location>
</feature>
<dbReference type="PRINTS" id="PR00119">
    <property type="entry name" value="CATATPASE"/>
</dbReference>
<dbReference type="SMART" id="SM00831">
    <property type="entry name" value="Cation_ATPase_N"/>
    <property type="match status" value="1"/>
</dbReference>
<keyword evidence="5" id="KW-0106">Calcium</keyword>
<name>A0ABQ8HRA9_9ROSI</name>
<dbReference type="InterPro" id="IPR008250">
    <property type="entry name" value="ATPase_P-typ_transduc_dom_A_sf"/>
</dbReference>
<evidence type="ECO:0000256" key="9">
    <source>
        <dbReference type="ARBA" id="ARBA00023136"/>
    </source>
</evidence>
<evidence type="ECO:0000313" key="12">
    <source>
        <dbReference type="EMBL" id="KAH7566863.1"/>
    </source>
</evidence>
<dbReference type="Pfam" id="PF00689">
    <property type="entry name" value="Cation_ATPase_C"/>
    <property type="match status" value="1"/>
</dbReference>
<keyword evidence="8 10" id="KW-1133">Transmembrane helix</keyword>
<proteinExistence type="predicted"/>
<evidence type="ECO:0000259" key="11">
    <source>
        <dbReference type="SMART" id="SM00831"/>
    </source>
</evidence>
<feature type="transmembrane region" description="Helical" evidence="10">
    <location>
        <begin position="361"/>
        <end position="385"/>
    </location>
</feature>
<keyword evidence="3" id="KW-0479">Metal-binding</keyword>
<keyword evidence="13" id="KW-1185">Reference proteome</keyword>
<dbReference type="Pfam" id="PF13246">
    <property type="entry name" value="Cation_ATPase"/>
    <property type="match status" value="1"/>
</dbReference>
<comment type="subcellular location">
    <subcellularLocation>
        <location evidence="1">Membrane</location>
        <topology evidence="1">Multi-pass membrane protein</topology>
    </subcellularLocation>
</comment>
<evidence type="ECO:0000256" key="10">
    <source>
        <dbReference type="SAM" id="Phobius"/>
    </source>
</evidence>
<dbReference type="InterPro" id="IPR006068">
    <property type="entry name" value="ATPase_P-typ_cation-transptr_C"/>
</dbReference>
<feature type="transmembrane region" description="Helical" evidence="10">
    <location>
        <begin position="957"/>
        <end position="979"/>
    </location>
</feature>
<dbReference type="Pfam" id="PF00690">
    <property type="entry name" value="Cation_ATPase_N"/>
    <property type="match status" value="1"/>
</dbReference>
<evidence type="ECO:0000256" key="3">
    <source>
        <dbReference type="ARBA" id="ARBA00022723"/>
    </source>
</evidence>
<dbReference type="PRINTS" id="PR00120">
    <property type="entry name" value="HATPASE"/>
</dbReference>
<evidence type="ECO:0000256" key="7">
    <source>
        <dbReference type="ARBA" id="ARBA00022842"/>
    </source>
</evidence>
<keyword evidence="6" id="KW-0067">ATP-binding</keyword>
<evidence type="ECO:0000256" key="2">
    <source>
        <dbReference type="ARBA" id="ARBA00022692"/>
    </source>
</evidence>
<feature type="transmembrane region" description="Helical" evidence="10">
    <location>
        <begin position="827"/>
        <end position="845"/>
    </location>
</feature>
<dbReference type="SFLD" id="SFLDS00003">
    <property type="entry name" value="Haloacid_Dehalogenase"/>
    <property type="match status" value="1"/>
</dbReference>
<evidence type="ECO:0000256" key="1">
    <source>
        <dbReference type="ARBA" id="ARBA00004141"/>
    </source>
</evidence>
<feature type="transmembrane region" description="Helical" evidence="10">
    <location>
        <begin position="163"/>
        <end position="181"/>
    </location>
</feature>
<feature type="transmembrane region" description="Helical" evidence="10">
    <location>
        <begin position="924"/>
        <end position="945"/>
    </location>
</feature>
<evidence type="ECO:0000256" key="6">
    <source>
        <dbReference type="ARBA" id="ARBA00022840"/>
    </source>
</evidence>
<dbReference type="SUPFAM" id="SSF81653">
    <property type="entry name" value="Calcium ATPase, transduction domain A"/>
    <property type="match status" value="1"/>
</dbReference>
<feature type="transmembrane region" description="Helical" evidence="10">
    <location>
        <begin position="892"/>
        <end position="915"/>
    </location>
</feature>
<protein>
    <recommendedName>
        <fullName evidence="11">Cation-transporting P-type ATPase N-terminal domain-containing protein</fullName>
    </recommendedName>
</protein>
<dbReference type="InterPro" id="IPR023298">
    <property type="entry name" value="ATPase_P-typ_TM_dom_sf"/>
</dbReference>
<keyword evidence="7" id="KW-0460">Magnesium</keyword>
<dbReference type="Pfam" id="PF00122">
    <property type="entry name" value="E1-E2_ATPase"/>
    <property type="match status" value="1"/>
</dbReference>
<dbReference type="InterPro" id="IPR023299">
    <property type="entry name" value="ATPase_P-typ_cyto_dom_N"/>
</dbReference>
<dbReference type="PANTHER" id="PTHR24093">
    <property type="entry name" value="CATION TRANSPORTING ATPASE"/>
    <property type="match status" value="1"/>
</dbReference>
<keyword evidence="2 10" id="KW-0812">Transmembrane</keyword>
<dbReference type="SFLD" id="SFLDG00002">
    <property type="entry name" value="C1.7:_P-type_atpase_like"/>
    <property type="match status" value="1"/>
</dbReference>
<feature type="transmembrane region" description="Helical" evidence="10">
    <location>
        <begin position="991"/>
        <end position="1011"/>
    </location>
</feature>
<dbReference type="Proteomes" id="UP000827721">
    <property type="component" value="Unassembled WGS sequence"/>
</dbReference>
<dbReference type="Gene3D" id="2.70.150.10">
    <property type="entry name" value="Calcium-transporting ATPase, cytoplasmic transduction domain A"/>
    <property type="match status" value="1"/>
</dbReference>
<sequence length="1023" mass="114769">MMRRDKLFSIFTSRNSNHANNHDLLLPSSNAIRQNLVNNSSTKNEDGTVFNFLRRLMSGRIFRSFGSNIDGGSRTEEEEKVYSWLYALAQTERDLAFEYVRSTERGLSFTEAEKRLRENGPNVPLEYTFPSWWNFLWTAFFHPFNMILIFFSALSYITSDSPNGCVMLILVLISVCLRFYMEYSSSKAAMKLSEFVRCPVKVQRCAGRVVQTELIVQVDQRDIVPGDIIIFEPGDLFPGDVRLLSSKHLVVSQSSLTGESCTAEKTADIREDRSTPLLELKNICFMGTNVISGSGTGLVVSTGSKTYMSTMFSNIGKQKPPDDFERGVRRISFVLICVMLIVATIITLIDYFTSYNFSESILFGLSVACALTPQMFPLIVNTSLAKGALAMARDRCVVKSLAAIRDMGSIAYEAIDCSNSVHVICAPHICSCISLDVICRNKFRGSSAAIIAIPHACHLLENAHDWKFDVNELIKNILCIDKTGTLTMDHAILVDYLDSWGLSKEKILHFAFLNSYFKIDQKYPLDDAILAYVYTNGYKFQASKWKKIDEIPFDFIRKKVSVILETKSNKEDRSSQFHGRLMITKGALEEVIKVCSFVEHIDSGSVTTLSSEDHLRILNLGEKVSNEGLRCIGVAVKWLKTQRNNQRMDSEDTVESDMVFLGLTTFYDPPKDSAKQALWRLAEKGVTAKVLTGDSLSLAIKICQEVGIRTTHVTTGPDLELLNQDSFHETVKRATVLARLTPTQKLRVVQSLQTVGKHVVGFLGDGINDSLALDAANVGISVDSGASVAKDFADIILLEKDLNVLVAGVEQGRLTYGNTMKYIKMSVVANIGGVLSLLIATIFLANEPLTPKQLLTQNFLYSVGQIAIPWDKMEEDYVKTPQIWTEKGLPMFILWNSPVCTLCDLSALLFLCFYYKNYIQMNVVFFRSAWFVEGLLMQTLIIHLIRTEKIPFIQEIASWPVLCSTLLISAIGIAIPLTPIGDFMGFTDLPLSYFGFLVLLFFGYFTVGQVIKRIYILVYNRWL</sequence>
<feature type="domain" description="Cation-transporting P-type ATPase N-terminal" evidence="11">
    <location>
        <begin position="87"/>
        <end position="160"/>
    </location>
</feature>
<dbReference type="SUPFAM" id="SSF56784">
    <property type="entry name" value="HAD-like"/>
    <property type="match status" value="1"/>
</dbReference>
<dbReference type="EMBL" id="JAFEMO010000008">
    <property type="protein sequence ID" value="KAH7566863.1"/>
    <property type="molecule type" value="Genomic_DNA"/>
</dbReference>
<organism evidence="12 13">
    <name type="scientific">Xanthoceras sorbifolium</name>
    <dbReference type="NCBI Taxonomy" id="99658"/>
    <lineage>
        <taxon>Eukaryota</taxon>
        <taxon>Viridiplantae</taxon>
        <taxon>Streptophyta</taxon>
        <taxon>Embryophyta</taxon>
        <taxon>Tracheophyta</taxon>
        <taxon>Spermatophyta</taxon>
        <taxon>Magnoliopsida</taxon>
        <taxon>eudicotyledons</taxon>
        <taxon>Gunneridae</taxon>
        <taxon>Pentapetalae</taxon>
        <taxon>rosids</taxon>
        <taxon>malvids</taxon>
        <taxon>Sapindales</taxon>
        <taxon>Sapindaceae</taxon>
        <taxon>Xanthoceroideae</taxon>
        <taxon>Xanthoceras</taxon>
    </lineage>
</organism>
<dbReference type="PANTHER" id="PTHR24093:SF128">
    <property type="entry name" value="MAGNESIUM-TRANSPORTING ATPASE, P-TYPE 1"/>
    <property type="match status" value="1"/>
</dbReference>
<keyword evidence="9 10" id="KW-0472">Membrane</keyword>
<dbReference type="NCBIfam" id="TIGR01494">
    <property type="entry name" value="ATPase_P-type"/>
    <property type="match status" value="1"/>
</dbReference>
<dbReference type="Gene3D" id="3.40.1110.10">
    <property type="entry name" value="Calcium-transporting ATPase, cytoplasmic domain N"/>
    <property type="match status" value="1"/>
</dbReference>
<evidence type="ECO:0000256" key="8">
    <source>
        <dbReference type="ARBA" id="ARBA00022989"/>
    </source>
</evidence>
<comment type="caution">
    <text evidence="12">The sequence shown here is derived from an EMBL/GenBank/DDBJ whole genome shotgun (WGS) entry which is preliminary data.</text>
</comment>
<dbReference type="PROSITE" id="PS00154">
    <property type="entry name" value="ATPASE_E1_E2"/>
    <property type="match status" value="1"/>
</dbReference>
<gene>
    <name evidence="12" type="ORF">JRO89_XS08G0246100</name>
</gene>
<dbReference type="InterPro" id="IPR004014">
    <property type="entry name" value="ATPase_P-typ_cation-transptr_N"/>
</dbReference>
<dbReference type="InterPro" id="IPR018303">
    <property type="entry name" value="ATPase_P-typ_P_site"/>
</dbReference>
<dbReference type="Gene3D" id="1.20.1110.10">
    <property type="entry name" value="Calcium-transporting ATPase, transmembrane domain"/>
    <property type="match status" value="2"/>
</dbReference>
<dbReference type="InterPro" id="IPR059000">
    <property type="entry name" value="ATPase_P-type_domA"/>
</dbReference>
<dbReference type="InterPro" id="IPR001757">
    <property type="entry name" value="P_typ_ATPase"/>
</dbReference>
<reference evidence="12 13" key="1">
    <citation type="submission" date="2021-02" db="EMBL/GenBank/DDBJ databases">
        <title>Plant Genome Project.</title>
        <authorList>
            <person name="Zhang R.-G."/>
        </authorList>
    </citation>
    <scope>NUCLEOTIDE SEQUENCE [LARGE SCALE GENOMIC DNA]</scope>
    <source>
        <tissue evidence="12">Leaves</tissue>
    </source>
</reference>